<accession>A0A388KNX7</accession>
<name>A0A388KNX7_CHABU</name>
<gene>
    <name evidence="2" type="ORF">CBR_g9167</name>
</gene>
<feature type="region of interest" description="Disordered" evidence="1">
    <location>
        <begin position="304"/>
        <end position="329"/>
    </location>
</feature>
<reference evidence="2 3" key="1">
    <citation type="journal article" date="2018" name="Cell">
        <title>The Chara Genome: Secondary Complexity and Implications for Plant Terrestrialization.</title>
        <authorList>
            <person name="Nishiyama T."/>
            <person name="Sakayama H."/>
            <person name="Vries J.D."/>
            <person name="Buschmann H."/>
            <person name="Saint-Marcoux D."/>
            <person name="Ullrich K.K."/>
            <person name="Haas F.B."/>
            <person name="Vanderstraeten L."/>
            <person name="Becker D."/>
            <person name="Lang D."/>
            <person name="Vosolsobe S."/>
            <person name="Rombauts S."/>
            <person name="Wilhelmsson P.K.I."/>
            <person name="Janitza P."/>
            <person name="Kern R."/>
            <person name="Heyl A."/>
            <person name="Rumpler F."/>
            <person name="Villalobos L.I.A.C."/>
            <person name="Clay J.M."/>
            <person name="Skokan R."/>
            <person name="Toyoda A."/>
            <person name="Suzuki Y."/>
            <person name="Kagoshima H."/>
            <person name="Schijlen E."/>
            <person name="Tajeshwar N."/>
            <person name="Catarino B."/>
            <person name="Hetherington A.J."/>
            <person name="Saltykova A."/>
            <person name="Bonnot C."/>
            <person name="Breuninger H."/>
            <person name="Symeonidi A."/>
            <person name="Radhakrishnan G.V."/>
            <person name="Van Nieuwerburgh F."/>
            <person name="Deforce D."/>
            <person name="Chang C."/>
            <person name="Karol K.G."/>
            <person name="Hedrich R."/>
            <person name="Ulvskov P."/>
            <person name="Glockner G."/>
            <person name="Delwiche C.F."/>
            <person name="Petrasek J."/>
            <person name="Van de Peer Y."/>
            <person name="Friml J."/>
            <person name="Beilby M."/>
            <person name="Dolan L."/>
            <person name="Kohara Y."/>
            <person name="Sugano S."/>
            <person name="Fujiyama A."/>
            <person name="Delaux P.-M."/>
            <person name="Quint M."/>
            <person name="TheiBen G."/>
            <person name="Hagemann M."/>
            <person name="Harholt J."/>
            <person name="Dunand C."/>
            <person name="Zachgo S."/>
            <person name="Langdale J."/>
            <person name="Maumus F."/>
            <person name="Straeten D.V.D."/>
            <person name="Gould S.B."/>
            <person name="Rensing S.A."/>
        </authorList>
    </citation>
    <scope>NUCLEOTIDE SEQUENCE [LARGE SCALE GENOMIC DNA]</scope>
    <source>
        <strain evidence="2 3">S276</strain>
    </source>
</reference>
<dbReference type="Proteomes" id="UP000265515">
    <property type="component" value="Unassembled WGS sequence"/>
</dbReference>
<sequence length="329" mass="37652">MDAATELWKDDTRFWNETQGSAIMKIIQEARVYLVAVAQGVQRPAIRQSISLPHNIIPQHKIEDESEFNVEKERALKVQTISLRAIHGWVFKSESRQRGYHFAYQYVLNYSATDITRAVWSAEDWRTLVSPTLFRTILDVDMKLPLWFVGANIVDRHEDDECAAYQETYVQRLVRDFTSAVGTTEAMDDDRVSDERLKAMAEAMRYLLAATMWIMRMAGDDPRSHYDAWVFVQLSAKTTLLASMNREFAARRHIMQAAQVMTDKLGRPPPTLSLPPIYIPDWASKCGVNFSHDATFASPMEAKRLDWLGTGPPEDEDEDDDVTDKRQGG</sequence>
<protein>
    <submittedName>
        <fullName evidence="2">Uncharacterized protein</fullName>
    </submittedName>
</protein>
<dbReference type="EMBL" id="BFEA01000153">
    <property type="protein sequence ID" value="GBG71759.1"/>
    <property type="molecule type" value="Genomic_DNA"/>
</dbReference>
<comment type="caution">
    <text evidence="2">The sequence shown here is derived from an EMBL/GenBank/DDBJ whole genome shotgun (WGS) entry which is preliminary data.</text>
</comment>
<evidence type="ECO:0000313" key="3">
    <source>
        <dbReference type="Proteomes" id="UP000265515"/>
    </source>
</evidence>
<organism evidence="2 3">
    <name type="scientific">Chara braunii</name>
    <name type="common">Braun's stonewort</name>
    <dbReference type="NCBI Taxonomy" id="69332"/>
    <lineage>
        <taxon>Eukaryota</taxon>
        <taxon>Viridiplantae</taxon>
        <taxon>Streptophyta</taxon>
        <taxon>Charophyceae</taxon>
        <taxon>Charales</taxon>
        <taxon>Characeae</taxon>
        <taxon>Chara</taxon>
    </lineage>
</organism>
<evidence type="ECO:0000313" key="2">
    <source>
        <dbReference type="EMBL" id="GBG71759.1"/>
    </source>
</evidence>
<evidence type="ECO:0000256" key="1">
    <source>
        <dbReference type="SAM" id="MobiDB-lite"/>
    </source>
</evidence>
<keyword evidence="3" id="KW-1185">Reference proteome</keyword>
<feature type="compositionally biased region" description="Acidic residues" evidence="1">
    <location>
        <begin position="313"/>
        <end position="322"/>
    </location>
</feature>
<proteinExistence type="predicted"/>
<dbReference type="AlphaFoldDB" id="A0A388KNX7"/>
<dbReference type="Gramene" id="GBG71759">
    <property type="protein sequence ID" value="GBG71759"/>
    <property type="gene ID" value="CBR_g9167"/>
</dbReference>